<keyword evidence="2" id="KW-1185">Reference proteome</keyword>
<evidence type="ECO:0008006" key="3">
    <source>
        <dbReference type="Google" id="ProtNLM"/>
    </source>
</evidence>
<protein>
    <recommendedName>
        <fullName evidence="3">Protein kinase domain-containing protein</fullName>
    </recommendedName>
</protein>
<dbReference type="EMBL" id="GL380062">
    <property type="protein sequence ID" value="EGT44715.1"/>
    <property type="molecule type" value="Genomic_DNA"/>
</dbReference>
<gene>
    <name evidence="1" type="ORF">CAEBREN_13003</name>
</gene>
<reference evidence="2" key="1">
    <citation type="submission" date="2011-07" db="EMBL/GenBank/DDBJ databases">
        <authorList>
            <consortium name="Caenorhabditis brenneri Sequencing and Analysis Consortium"/>
            <person name="Wilson R.K."/>
        </authorList>
    </citation>
    <scope>NUCLEOTIDE SEQUENCE [LARGE SCALE GENOMIC DNA]</scope>
    <source>
        <strain evidence="2">PB2801</strain>
    </source>
</reference>
<organism evidence="2">
    <name type="scientific">Caenorhabditis brenneri</name>
    <name type="common">Nematode worm</name>
    <dbReference type="NCBI Taxonomy" id="135651"/>
    <lineage>
        <taxon>Eukaryota</taxon>
        <taxon>Metazoa</taxon>
        <taxon>Ecdysozoa</taxon>
        <taxon>Nematoda</taxon>
        <taxon>Chromadorea</taxon>
        <taxon>Rhabditida</taxon>
        <taxon>Rhabditina</taxon>
        <taxon>Rhabditomorpha</taxon>
        <taxon>Rhabditoidea</taxon>
        <taxon>Rhabditidae</taxon>
        <taxon>Peloderinae</taxon>
        <taxon>Caenorhabditis</taxon>
    </lineage>
</organism>
<evidence type="ECO:0000313" key="1">
    <source>
        <dbReference type="EMBL" id="EGT44715.1"/>
    </source>
</evidence>
<dbReference type="Gene3D" id="3.30.200.20">
    <property type="entry name" value="Phosphorylase Kinase, domain 1"/>
    <property type="match status" value="1"/>
</dbReference>
<sequence length="56" mass="6562">MLGDYALKKRIRKGTYGKIFHKDNTIKYAIKLFNKNAVLAKNQIKGLKKEFMEGWT</sequence>
<name>G0P4F3_CAEBE</name>
<dbReference type="InParanoid" id="G0P4F3"/>
<evidence type="ECO:0000313" key="2">
    <source>
        <dbReference type="Proteomes" id="UP000008068"/>
    </source>
</evidence>
<dbReference type="AlphaFoldDB" id="G0P4F3"/>
<accession>G0P4F3</accession>
<proteinExistence type="predicted"/>
<dbReference type="HOGENOM" id="CLU_3016148_0_0_1"/>
<dbReference type="Proteomes" id="UP000008068">
    <property type="component" value="Unassembled WGS sequence"/>
</dbReference>